<name>A0AA39NIV9_ARMTA</name>
<keyword evidence="6" id="KW-1185">Reference proteome</keyword>
<dbReference type="GO" id="GO:0005783">
    <property type="term" value="C:endoplasmic reticulum"/>
    <property type="evidence" value="ECO:0007669"/>
    <property type="project" value="TreeGrafter"/>
</dbReference>
<dbReference type="FunFam" id="3.40.50.720:FF:000261">
    <property type="entry name" value="NADPH-dependent 1-acyldihydroxyacetone phosphate reductase"/>
    <property type="match status" value="1"/>
</dbReference>
<dbReference type="Gene3D" id="3.40.50.720">
    <property type="entry name" value="NAD(P)-binding Rossmann-like Domain"/>
    <property type="match status" value="1"/>
</dbReference>
<evidence type="ECO:0000256" key="2">
    <source>
        <dbReference type="ARBA" id="ARBA00022857"/>
    </source>
</evidence>
<dbReference type="PROSITE" id="PS00061">
    <property type="entry name" value="ADH_SHORT"/>
    <property type="match status" value="1"/>
</dbReference>
<evidence type="ECO:0000256" key="3">
    <source>
        <dbReference type="ARBA" id="ARBA00023002"/>
    </source>
</evidence>
<dbReference type="InterPro" id="IPR036291">
    <property type="entry name" value="NAD(P)-bd_dom_sf"/>
</dbReference>
<evidence type="ECO:0000256" key="1">
    <source>
        <dbReference type="ARBA" id="ARBA00006484"/>
    </source>
</evidence>
<dbReference type="Proteomes" id="UP001175211">
    <property type="component" value="Unassembled WGS sequence"/>
</dbReference>
<accession>A0AA39NIV9</accession>
<dbReference type="GeneID" id="85367180"/>
<comment type="caution">
    <text evidence="5">The sequence shown here is derived from an EMBL/GenBank/DDBJ whole genome shotgun (WGS) entry which is preliminary data.</text>
</comment>
<dbReference type="SUPFAM" id="SSF51735">
    <property type="entry name" value="NAD(P)-binding Rossmann-fold domains"/>
    <property type="match status" value="1"/>
</dbReference>
<evidence type="ECO:0000313" key="6">
    <source>
        <dbReference type="Proteomes" id="UP001175211"/>
    </source>
</evidence>
<keyword evidence="2" id="KW-0521">NADP</keyword>
<dbReference type="PANTHER" id="PTHR44169:SF6">
    <property type="entry name" value="NADPH-DEPENDENT 1-ACYLDIHYDROXYACETONE PHOSPHATE REDUCTASE"/>
    <property type="match status" value="1"/>
</dbReference>
<proteinExistence type="inferred from homology"/>
<dbReference type="PRINTS" id="PR00081">
    <property type="entry name" value="GDHRDH"/>
</dbReference>
<dbReference type="AlphaFoldDB" id="A0AA39NIV9"/>
<dbReference type="PANTHER" id="PTHR44169">
    <property type="entry name" value="NADPH-DEPENDENT 1-ACYLDIHYDROXYACETONE PHOSPHATE REDUCTASE"/>
    <property type="match status" value="1"/>
</dbReference>
<evidence type="ECO:0000313" key="5">
    <source>
        <dbReference type="EMBL" id="KAK0466431.1"/>
    </source>
</evidence>
<dbReference type="EMBL" id="JAUEPS010000004">
    <property type="protein sequence ID" value="KAK0466431.1"/>
    <property type="molecule type" value="Genomic_DNA"/>
</dbReference>
<reference evidence="5" key="1">
    <citation type="submission" date="2023-06" db="EMBL/GenBank/DDBJ databases">
        <authorList>
            <consortium name="Lawrence Berkeley National Laboratory"/>
            <person name="Ahrendt S."/>
            <person name="Sahu N."/>
            <person name="Indic B."/>
            <person name="Wong-Bajracharya J."/>
            <person name="Merenyi Z."/>
            <person name="Ke H.-M."/>
            <person name="Monk M."/>
            <person name="Kocsube S."/>
            <person name="Drula E."/>
            <person name="Lipzen A."/>
            <person name="Balint B."/>
            <person name="Henrissat B."/>
            <person name="Andreopoulos B."/>
            <person name="Martin F.M."/>
            <person name="Harder C.B."/>
            <person name="Rigling D."/>
            <person name="Ford K.L."/>
            <person name="Foster G.D."/>
            <person name="Pangilinan J."/>
            <person name="Papanicolaou A."/>
            <person name="Barry K."/>
            <person name="LaButti K."/>
            <person name="Viragh M."/>
            <person name="Koriabine M."/>
            <person name="Yan M."/>
            <person name="Riley R."/>
            <person name="Champramary S."/>
            <person name="Plett K.L."/>
            <person name="Tsai I.J."/>
            <person name="Slot J."/>
            <person name="Sipos G."/>
            <person name="Plett J."/>
            <person name="Nagy L.G."/>
            <person name="Grigoriev I.V."/>
        </authorList>
    </citation>
    <scope>NUCLEOTIDE SEQUENCE</scope>
    <source>
        <strain evidence="5">CCBAS 213</strain>
    </source>
</reference>
<gene>
    <name evidence="5" type="ORF">EV420DRAFT_830156</name>
</gene>
<dbReference type="PRINTS" id="PR00080">
    <property type="entry name" value="SDRFAMILY"/>
</dbReference>
<dbReference type="InterPro" id="IPR002347">
    <property type="entry name" value="SDR_fam"/>
</dbReference>
<organism evidence="5 6">
    <name type="scientific">Armillaria tabescens</name>
    <name type="common">Ringless honey mushroom</name>
    <name type="synonym">Agaricus tabescens</name>
    <dbReference type="NCBI Taxonomy" id="1929756"/>
    <lineage>
        <taxon>Eukaryota</taxon>
        <taxon>Fungi</taxon>
        <taxon>Dikarya</taxon>
        <taxon>Basidiomycota</taxon>
        <taxon>Agaricomycotina</taxon>
        <taxon>Agaricomycetes</taxon>
        <taxon>Agaricomycetidae</taxon>
        <taxon>Agaricales</taxon>
        <taxon>Marasmiineae</taxon>
        <taxon>Physalacriaceae</taxon>
        <taxon>Desarmillaria</taxon>
    </lineage>
</organism>
<dbReference type="Pfam" id="PF00106">
    <property type="entry name" value="adh_short"/>
    <property type="match status" value="1"/>
</dbReference>
<dbReference type="RefSeq" id="XP_060337258.1">
    <property type="nucleotide sequence ID" value="XM_060483632.1"/>
</dbReference>
<dbReference type="GO" id="GO:0016491">
    <property type="term" value="F:oxidoreductase activity"/>
    <property type="evidence" value="ECO:0007669"/>
    <property type="project" value="UniProtKB-KW"/>
</dbReference>
<dbReference type="CDD" id="cd05374">
    <property type="entry name" value="17beta-HSD-like_SDR_c"/>
    <property type="match status" value="1"/>
</dbReference>
<protein>
    <submittedName>
        <fullName evidence="5">Oxidoreductase</fullName>
    </submittedName>
</protein>
<sequence length="275" mass="30287">MPSNRVVIITGCSTGGIGFALCEQFAQQGCKVYATSRNAETVQGFKDPSIEVLALDVTSDDDVQRVIQHVAGVEGRIDIVVNNAAIPAIGPLIDQSMDIIKRTYDTNTFSVIRICKTVIPIMAKRHSGVIVNIGSIVGEIPTPWHGAYSSSKAAVQNISEVLSMECRPLGINVMHVAPGSVTSNFSRNQEKWFSLPENSLYTAFLPNIMERMHASQTKSSMSNEEFSKRIVDKALAKPPPPYISVGGNAFLFWVFKWLPRAWVLDLLWKLYSKKA</sequence>
<comment type="similarity">
    <text evidence="1 4">Belongs to the short-chain dehydrogenases/reductases (SDR) family.</text>
</comment>
<dbReference type="InterPro" id="IPR020904">
    <property type="entry name" value="Sc_DH/Rdtase_CS"/>
</dbReference>
<evidence type="ECO:0000256" key="4">
    <source>
        <dbReference type="RuleBase" id="RU000363"/>
    </source>
</evidence>
<keyword evidence="3" id="KW-0560">Oxidoreductase</keyword>